<accession>A0ABQ4XAR3</accession>
<evidence type="ECO:0000313" key="1">
    <source>
        <dbReference type="EMBL" id="GJS62334.1"/>
    </source>
</evidence>
<dbReference type="Pfam" id="PF04827">
    <property type="entry name" value="Plant_tran"/>
    <property type="match status" value="1"/>
</dbReference>
<gene>
    <name evidence="1" type="ORF">Tco_0657118</name>
</gene>
<sequence>MSDSSNYSNMSDLDDIEDIELVMQLNKGESSRRSCKAINRERDVAEARLLADYFGPSPKYPDYYFRRRYRMNRSLFLEIVQGIEKYIETHYPLPAHFDFFVVRPDCTGLMGFSVIMKCTSVIRQLAYGTSPDALDEYLQMGEHCARDCLDYFNMCIIDLFTPEFLRKPDVNDVRKLYDAHNRIHGLPGMLGSIDCMHWEWINCPKAWHGQFGRGANNNLTVLNHSLLFDDLLDDIAPVVPFEVNEVTFEKGYYLADGICPQWAAFVKSFTVARDERNAVFKCRQESARKDVERAFGVLQGRWHIIAQPARAWTVNKLRRIMYTCIILHNMILKNQKFALYDLGDTYICPRVNLARTWIERCEVQRKQAKELRDKQTHAKLQRNLIEHVWQQHLLNN</sequence>
<keyword evidence="2" id="KW-1185">Reference proteome</keyword>
<dbReference type="EMBL" id="BQNB010009353">
    <property type="protein sequence ID" value="GJS62334.1"/>
    <property type="molecule type" value="Genomic_DNA"/>
</dbReference>
<reference evidence="1" key="2">
    <citation type="submission" date="2022-01" db="EMBL/GenBank/DDBJ databases">
        <authorList>
            <person name="Yamashiro T."/>
            <person name="Shiraishi A."/>
            <person name="Satake H."/>
            <person name="Nakayama K."/>
        </authorList>
    </citation>
    <scope>NUCLEOTIDE SEQUENCE</scope>
</reference>
<dbReference type="Proteomes" id="UP001151760">
    <property type="component" value="Unassembled WGS sequence"/>
</dbReference>
<reference evidence="1" key="1">
    <citation type="journal article" date="2022" name="Int. J. Mol. Sci.">
        <title>Draft Genome of Tanacetum Coccineum: Genomic Comparison of Closely Related Tanacetum-Family Plants.</title>
        <authorList>
            <person name="Yamashiro T."/>
            <person name="Shiraishi A."/>
            <person name="Nakayama K."/>
            <person name="Satake H."/>
        </authorList>
    </citation>
    <scope>NUCLEOTIDE SEQUENCE</scope>
</reference>
<organism evidence="1 2">
    <name type="scientific">Tanacetum coccineum</name>
    <dbReference type="NCBI Taxonomy" id="301880"/>
    <lineage>
        <taxon>Eukaryota</taxon>
        <taxon>Viridiplantae</taxon>
        <taxon>Streptophyta</taxon>
        <taxon>Embryophyta</taxon>
        <taxon>Tracheophyta</taxon>
        <taxon>Spermatophyta</taxon>
        <taxon>Magnoliopsida</taxon>
        <taxon>eudicotyledons</taxon>
        <taxon>Gunneridae</taxon>
        <taxon>Pentapetalae</taxon>
        <taxon>asterids</taxon>
        <taxon>campanulids</taxon>
        <taxon>Asterales</taxon>
        <taxon>Asteraceae</taxon>
        <taxon>Asteroideae</taxon>
        <taxon>Anthemideae</taxon>
        <taxon>Anthemidinae</taxon>
        <taxon>Tanacetum</taxon>
    </lineage>
</organism>
<proteinExistence type="predicted"/>
<comment type="caution">
    <text evidence="1">The sequence shown here is derived from an EMBL/GenBank/DDBJ whole genome shotgun (WGS) entry which is preliminary data.</text>
</comment>
<evidence type="ECO:0000313" key="2">
    <source>
        <dbReference type="Proteomes" id="UP001151760"/>
    </source>
</evidence>
<dbReference type="PANTHER" id="PTHR47150:SF5">
    <property type="entry name" value="OS07G0546750 PROTEIN"/>
    <property type="match status" value="1"/>
</dbReference>
<protein>
    <submittedName>
        <fullName evidence="1">Integrase, catalytic region, zinc finger, CCHC-type containing protein</fullName>
    </submittedName>
</protein>
<dbReference type="InterPro" id="IPR006912">
    <property type="entry name" value="Harbinger_derived_prot"/>
</dbReference>
<name>A0ABQ4XAR3_9ASTR</name>
<dbReference type="PANTHER" id="PTHR47150">
    <property type="entry name" value="OS12G0169200 PROTEIN"/>
    <property type="match status" value="1"/>
</dbReference>